<dbReference type="SMART" id="SM00354">
    <property type="entry name" value="HTH_LACI"/>
    <property type="match status" value="1"/>
</dbReference>
<dbReference type="KEGG" id="prv:G7070_03735"/>
<dbReference type="SUPFAM" id="SSF47413">
    <property type="entry name" value="lambda repressor-like DNA-binding domains"/>
    <property type="match status" value="1"/>
</dbReference>
<dbReference type="Proteomes" id="UP000501058">
    <property type="component" value="Chromosome"/>
</dbReference>
<dbReference type="AlphaFoldDB" id="A0A6G7YAW8"/>
<proteinExistence type="predicted"/>
<dbReference type="GO" id="GO:0000976">
    <property type="term" value="F:transcription cis-regulatory region binding"/>
    <property type="evidence" value="ECO:0007669"/>
    <property type="project" value="TreeGrafter"/>
</dbReference>
<dbReference type="InterPro" id="IPR010982">
    <property type="entry name" value="Lambda_DNA-bd_dom_sf"/>
</dbReference>
<evidence type="ECO:0000256" key="2">
    <source>
        <dbReference type="ARBA" id="ARBA00023125"/>
    </source>
</evidence>
<keyword evidence="2" id="KW-0238">DNA-binding</keyword>
<keyword evidence="1" id="KW-0805">Transcription regulation</keyword>
<dbReference type="EMBL" id="CP049865">
    <property type="protein sequence ID" value="QIK73791.1"/>
    <property type="molecule type" value="Genomic_DNA"/>
</dbReference>
<dbReference type="PROSITE" id="PS50932">
    <property type="entry name" value="HTH_LACI_2"/>
    <property type="match status" value="1"/>
</dbReference>
<dbReference type="InterPro" id="IPR046335">
    <property type="entry name" value="LacI/GalR-like_sensor"/>
</dbReference>
<dbReference type="SUPFAM" id="SSF53822">
    <property type="entry name" value="Periplasmic binding protein-like I"/>
    <property type="match status" value="1"/>
</dbReference>
<reference evidence="5 6" key="1">
    <citation type="submission" date="2020-03" db="EMBL/GenBank/DDBJ databases">
        <title>Propioniciclava sp. nov., isolated from Hydrophilus acuminatus.</title>
        <authorList>
            <person name="Hyun D.-W."/>
            <person name="Bae J.-W."/>
        </authorList>
    </citation>
    <scope>NUCLEOTIDE SEQUENCE [LARGE SCALE GENOMIC DNA]</scope>
    <source>
        <strain evidence="5 6">HDW11</strain>
    </source>
</reference>
<dbReference type="PANTHER" id="PTHR30146:SF109">
    <property type="entry name" value="HTH-TYPE TRANSCRIPTIONAL REGULATOR GALS"/>
    <property type="match status" value="1"/>
</dbReference>
<evidence type="ECO:0000256" key="3">
    <source>
        <dbReference type="ARBA" id="ARBA00023163"/>
    </source>
</evidence>
<dbReference type="Gene3D" id="1.10.260.40">
    <property type="entry name" value="lambda repressor-like DNA-binding domains"/>
    <property type="match status" value="1"/>
</dbReference>
<evidence type="ECO:0000313" key="6">
    <source>
        <dbReference type="Proteomes" id="UP000501058"/>
    </source>
</evidence>
<dbReference type="CDD" id="cd06267">
    <property type="entry name" value="PBP1_LacI_sugar_binding-like"/>
    <property type="match status" value="1"/>
</dbReference>
<dbReference type="Pfam" id="PF13377">
    <property type="entry name" value="Peripla_BP_3"/>
    <property type="match status" value="1"/>
</dbReference>
<keyword evidence="3" id="KW-0804">Transcription</keyword>
<keyword evidence="6" id="KW-1185">Reference proteome</keyword>
<feature type="domain" description="HTH lacI-type" evidence="4">
    <location>
        <begin position="1"/>
        <end position="53"/>
    </location>
</feature>
<gene>
    <name evidence="5" type="ORF">G7070_03735</name>
</gene>
<sequence>MHDVARLAGVSAKTVSNVINGYPHVREATRAKVQLAIDKLGYELNVTARNLRLGRTGLITLALPELKLPYFAEFADEAIRAAEARGLRVLIEQTNADRARELAVLHGVRRVMTDGLIFSPLALGPDDIRLFQVDFPLVLLGERVFGSGNDHVAVDNVAGARAATQHLIEGGRRRIAVVGSHPDEPVGAPALRERGYREALAGAGIAVDEALIRPGQAWHMSVGAQLTDELIASGVAFDAVFALNDALALGVLHSLHQHRIKVPAQVAVIGFDDVEESAYVRPTLSSVSPGREQIATTAIDLLLQRIAESPGTPAGERAPARRVLAEFSLVPRQSSGAR</sequence>
<dbReference type="Pfam" id="PF00356">
    <property type="entry name" value="LacI"/>
    <property type="match status" value="1"/>
</dbReference>
<accession>A0A6G7YAW8</accession>
<organism evidence="5 6">
    <name type="scientific">Propioniciclava coleopterorum</name>
    <dbReference type="NCBI Taxonomy" id="2714937"/>
    <lineage>
        <taxon>Bacteria</taxon>
        <taxon>Bacillati</taxon>
        <taxon>Actinomycetota</taxon>
        <taxon>Actinomycetes</taxon>
        <taxon>Propionibacteriales</taxon>
        <taxon>Propionibacteriaceae</taxon>
        <taxon>Propioniciclava</taxon>
    </lineage>
</organism>
<evidence type="ECO:0000313" key="5">
    <source>
        <dbReference type="EMBL" id="QIK73791.1"/>
    </source>
</evidence>
<dbReference type="PANTHER" id="PTHR30146">
    <property type="entry name" value="LACI-RELATED TRANSCRIPTIONAL REPRESSOR"/>
    <property type="match status" value="1"/>
</dbReference>
<evidence type="ECO:0000256" key="1">
    <source>
        <dbReference type="ARBA" id="ARBA00023015"/>
    </source>
</evidence>
<dbReference type="PROSITE" id="PS00356">
    <property type="entry name" value="HTH_LACI_1"/>
    <property type="match status" value="1"/>
</dbReference>
<dbReference type="CDD" id="cd01392">
    <property type="entry name" value="HTH_LacI"/>
    <property type="match status" value="1"/>
</dbReference>
<dbReference type="InterPro" id="IPR028082">
    <property type="entry name" value="Peripla_BP_I"/>
</dbReference>
<dbReference type="InterPro" id="IPR000843">
    <property type="entry name" value="HTH_LacI"/>
</dbReference>
<dbReference type="Gene3D" id="3.40.50.2300">
    <property type="match status" value="2"/>
</dbReference>
<evidence type="ECO:0000259" key="4">
    <source>
        <dbReference type="PROSITE" id="PS50932"/>
    </source>
</evidence>
<dbReference type="GO" id="GO:0003700">
    <property type="term" value="F:DNA-binding transcription factor activity"/>
    <property type="evidence" value="ECO:0007669"/>
    <property type="project" value="TreeGrafter"/>
</dbReference>
<name>A0A6G7YAW8_9ACTN</name>
<protein>
    <submittedName>
        <fullName evidence="5">LacI family transcriptional regulator</fullName>
    </submittedName>
</protein>